<feature type="region of interest" description="Disordered" evidence="1">
    <location>
        <begin position="120"/>
        <end position="149"/>
    </location>
</feature>
<keyword evidence="3" id="KW-1185">Reference proteome</keyword>
<feature type="compositionally biased region" description="Polar residues" evidence="1">
    <location>
        <begin position="401"/>
        <end position="414"/>
    </location>
</feature>
<feature type="region of interest" description="Disordered" evidence="1">
    <location>
        <begin position="363"/>
        <end position="414"/>
    </location>
</feature>
<dbReference type="InterPro" id="IPR037388">
    <property type="entry name" value="Blinkin"/>
</dbReference>
<dbReference type="AlphaFoldDB" id="A0A4Z2H4B2"/>
<sequence>MFTGSRANFDTGHDFGEKTVMFSTNDASMDMTQSHTVNIADDADISLQNFGSLTTMDISLSRNGNIGSVSLPNSRNMDLRVEKSNASSSALTLDAGFESFLASLSKPSEPSVNPVIPTMTPAASTERTNVSAGQLKTQRADVGKENQAPTSVPAVMEKSLGTSRKIGELSYGNALCPGDDSRMDMTEAQTGRILGRSDDDDPFQCLFPTQEMYSRLDSRGSQTKEKTTPQQISKPQASLNPQDMIFPKNPSLKDFNQRHKDHLDTADECREKTIMFTAGDEMVDMTQSHTVNIGLFAPSDQDVDAFHTRGKMDYASSQEERKRDTLVTPGLSANGLNLGFKNFLSSFATPGAASGRPAIAQTVPSTAASSRETVDTNSSLSQLKSPVDVKPKESLKKPEITSRQQHNAALGSSTLKGMDTSLTAFLKEKVQKHQVNFDNEDDCREKTVRFSADDACIEVTRSHTVNIDTDLQPQSPQNVDFLPACGEKTETIPGCEPRNQTCTISEEMENSPVKHDVEAAPSRKSRRMSLADLQTKVRRLSHIINAAPVPVAMEACTAPLPRLQRDTDDDSKDEVERPPVPEAELETGLVNMEEKTHDQSLMQGEQPCTATTFPTPFNLKTKQLMSRLSVGSFKAKLPQRGKDPKKQNSAGEHTRTATVNVTNKLSSFDDDLSNIYNEELGSFEDMSETLDVSPQRAAGKGLHVDELEDAVFTEDSPGSGHGKKRPLPADENNMEDEKRMKTSTGAPTDAETVGHIRGL</sequence>
<feature type="region of interest" description="Disordered" evidence="1">
    <location>
        <begin position="214"/>
        <end position="246"/>
    </location>
</feature>
<feature type="compositionally biased region" description="Polar residues" evidence="1">
    <location>
        <begin position="121"/>
        <end position="137"/>
    </location>
</feature>
<dbReference type="Pfam" id="PF19221">
    <property type="entry name" value="MELT"/>
    <property type="match status" value="3"/>
</dbReference>
<proteinExistence type="predicted"/>
<organism evidence="2 3">
    <name type="scientific">Liparis tanakae</name>
    <name type="common">Tanaka's snailfish</name>
    <dbReference type="NCBI Taxonomy" id="230148"/>
    <lineage>
        <taxon>Eukaryota</taxon>
        <taxon>Metazoa</taxon>
        <taxon>Chordata</taxon>
        <taxon>Craniata</taxon>
        <taxon>Vertebrata</taxon>
        <taxon>Euteleostomi</taxon>
        <taxon>Actinopterygii</taxon>
        <taxon>Neopterygii</taxon>
        <taxon>Teleostei</taxon>
        <taxon>Neoteleostei</taxon>
        <taxon>Acanthomorphata</taxon>
        <taxon>Eupercaria</taxon>
        <taxon>Perciformes</taxon>
        <taxon>Cottioidei</taxon>
        <taxon>Cottales</taxon>
        <taxon>Liparidae</taxon>
        <taxon>Liparis</taxon>
    </lineage>
</organism>
<dbReference type="PANTHER" id="PTHR16520:SF3">
    <property type="entry name" value="KINETOCHORE SCAFFOLD 1"/>
    <property type="match status" value="1"/>
</dbReference>
<feature type="compositionally biased region" description="Basic and acidic residues" evidence="1">
    <location>
        <begin position="387"/>
        <end position="400"/>
    </location>
</feature>
<dbReference type="GO" id="GO:0005634">
    <property type="term" value="C:nucleus"/>
    <property type="evidence" value="ECO:0007669"/>
    <property type="project" value="TreeGrafter"/>
</dbReference>
<gene>
    <name evidence="2" type="ORF">EYF80_029109</name>
</gene>
<evidence type="ECO:0000256" key="1">
    <source>
        <dbReference type="SAM" id="MobiDB-lite"/>
    </source>
</evidence>
<feature type="region of interest" description="Disordered" evidence="1">
    <location>
        <begin position="508"/>
        <end position="528"/>
    </location>
</feature>
<feature type="region of interest" description="Disordered" evidence="1">
    <location>
        <begin position="707"/>
        <end position="759"/>
    </location>
</feature>
<feature type="compositionally biased region" description="Polar residues" evidence="1">
    <location>
        <begin position="228"/>
        <end position="241"/>
    </location>
</feature>
<reference evidence="2 3" key="1">
    <citation type="submission" date="2019-03" db="EMBL/GenBank/DDBJ databases">
        <title>First draft genome of Liparis tanakae, snailfish: a comprehensive survey of snailfish specific genes.</title>
        <authorList>
            <person name="Kim W."/>
            <person name="Song I."/>
            <person name="Jeong J.-H."/>
            <person name="Kim D."/>
            <person name="Kim S."/>
            <person name="Ryu S."/>
            <person name="Song J.Y."/>
            <person name="Lee S.K."/>
        </authorList>
    </citation>
    <scope>NUCLEOTIDE SEQUENCE [LARGE SCALE GENOMIC DNA]</scope>
    <source>
        <tissue evidence="2">Muscle</tissue>
    </source>
</reference>
<dbReference type="Proteomes" id="UP000314294">
    <property type="component" value="Unassembled WGS sequence"/>
</dbReference>
<feature type="region of interest" description="Disordered" evidence="1">
    <location>
        <begin position="632"/>
        <end position="658"/>
    </location>
</feature>
<feature type="compositionally biased region" description="Polar residues" evidence="1">
    <location>
        <begin position="363"/>
        <end position="384"/>
    </location>
</feature>
<accession>A0A4Z2H4B2</accession>
<feature type="compositionally biased region" description="Polar residues" evidence="1">
    <location>
        <begin position="647"/>
        <end position="658"/>
    </location>
</feature>
<dbReference type="InterPro" id="IPR043651">
    <property type="entry name" value="KNL1_MELT_rpt"/>
</dbReference>
<dbReference type="OrthoDB" id="6132334at2759"/>
<dbReference type="GO" id="GO:0008608">
    <property type="term" value="P:attachment of spindle microtubules to kinetochore"/>
    <property type="evidence" value="ECO:0007669"/>
    <property type="project" value="InterPro"/>
</dbReference>
<feature type="compositionally biased region" description="Basic and acidic residues" evidence="1">
    <location>
        <begin position="214"/>
        <end position="227"/>
    </location>
</feature>
<comment type="caution">
    <text evidence="2">The sequence shown here is derived from an EMBL/GenBank/DDBJ whole genome shotgun (WGS) entry which is preliminary data.</text>
</comment>
<evidence type="ECO:0000313" key="3">
    <source>
        <dbReference type="Proteomes" id="UP000314294"/>
    </source>
</evidence>
<name>A0A4Z2H4B2_9TELE</name>
<dbReference type="PANTHER" id="PTHR16520">
    <property type="entry name" value="KINETOCHORE SCAFFOLD 1"/>
    <property type="match status" value="1"/>
</dbReference>
<evidence type="ECO:0000313" key="2">
    <source>
        <dbReference type="EMBL" id="TNN60636.1"/>
    </source>
</evidence>
<dbReference type="EMBL" id="SRLO01000330">
    <property type="protein sequence ID" value="TNN60636.1"/>
    <property type="molecule type" value="Genomic_DNA"/>
</dbReference>
<dbReference type="GO" id="GO:0051301">
    <property type="term" value="P:cell division"/>
    <property type="evidence" value="ECO:0007669"/>
    <property type="project" value="InterPro"/>
</dbReference>
<feature type="region of interest" description="Disordered" evidence="1">
    <location>
        <begin position="561"/>
        <end position="583"/>
    </location>
</feature>
<dbReference type="GO" id="GO:0034501">
    <property type="term" value="P:protein localization to kinetochore"/>
    <property type="evidence" value="ECO:0007669"/>
    <property type="project" value="InterPro"/>
</dbReference>
<protein>
    <submittedName>
        <fullName evidence="2">Uncharacterized protein</fullName>
    </submittedName>
</protein>